<comment type="caution">
    <text evidence="3">The sequence shown here is derived from an EMBL/GenBank/DDBJ whole genome shotgun (WGS) entry which is preliminary data.</text>
</comment>
<organism evidence="3 4">
    <name type="scientific">Ramlibacter monticola</name>
    <dbReference type="NCBI Taxonomy" id="1926872"/>
    <lineage>
        <taxon>Bacteria</taxon>
        <taxon>Pseudomonadati</taxon>
        <taxon>Pseudomonadota</taxon>
        <taxon>Betaproteobacteria</taxon>
        <taxon>Burkholderiales</taxon>
        <taxon>Comamonadaceae</taxon>
        <taxon>Ramlibacter</taxon>
    </lineage>
</organism>
<accession>A0A936YYG8</accession>
<keyword evidence="2" id="KW-0732">Signal</keyword>
<dbReference type="RefSeq" id="WP_201673847.1">
    <property type="nucleotide sequence ID" value="NZ_JAEQNE010000002.1"/>
</dbReference>
<feature type="region of interest" description="Disordered" evidence="1">
    <location>
        <begin position="22"/>
        <end position="85"/>
    </location>
</feature>
<feature type="signal peptide" evidence="2">
    <location>
        <begin position="1"/>
        <end position="22"/>
    </location>
</feature>
<gene>
    <name evidence="3" type="ORF">JJ685_08615</name>
</gene>
<protein>
    <recommendedName>
        <fullName evidence="5">Lipoprotein</fullName>
    </recommendedName>
</protein>
<dbReference type="AlphaFoldDB" id="A0A936YYG8"/>
<evidence type="ECO:0008006" key="5">
    <source>
        <dbReference type="Google" id="ProtNLM"/>
    </source>
</evidence>
<dbReference type="EMBL" id="JAEQNE010000002">
    <property type="protein sequence ID" value="MBL0391198.1"/>
    <property type="molecule type" value="Genomic_DNA"/>
</dbReference>
<proteinExistence type="predicted"/>
<evidence type="ECO:0000313" key="4">
    <source>
        <dbReference type="Proteomes" id="UP000599109"/>
    </source>
</evidence>
<evidence type="ECO:0000313" key="3">
    <source>
        <dbReference type="EMBL" id="MBL0391198.1"/>
    </source>
</evidence>
<keyword evidence="4" id="KW-1185">Reference proteome</keyword>
<dbReference type="PROSITE" id="PS51257">
    <property type="entry name" value="PROKAR_LIPOPROTEIN"/>
    <property type="match status" value="1"/>
</dbReference>
<evidence type="ECO:0000256" key="2">
    <source>
        <dbReference type="SAM" id="SignalP"/>
    </source>
</evidence>
<sequence length="85" mass="8952">MKKIVPALIAALLAGTSFGSLACNVGHAQPQTSGSEKPATAVGPKHVAKKHAQKSLKQPQEHASKEEKAVIDPVSKRVEPDHPKD</sequence>
<name>A0A936YYG8_9BURK</name>
<feature type="compositionally biased region" description="Basic and acidic residues" evidence="1">
    <location>
        <begin position="59"/>
        <end position="85"/>
    </location>
</feature>
<dbReference type="Proteomes" id="UP000599109">
    <property type="component" value="Unassembled WGS sequence"/>
</dbReference>
<evidence type="ECO:0000256" key="1">
    <source>
        <dbReference type="SAM" id="MobiDB-lite"/>
    </source>
</evidence>
<feature type="chain" id="PRO_5038058914" description="Lipoprotein" evidence="2">
    <location>
        <begin position="23"/>
        <end position="85"/>
    </location>
</feature>
<reference evidence="3 4" key="1">
    <citation type="journal article" date="2017" name="Int. J. Syst. Evol. Microbiol.">
        <title>Ramlibacter monticola sp. nov., isolated from forest soil.</title>
        <authorList>
            <person name="Chaudhary D.K."/>
            <person name="Kim J."/>
        </authorList>
    </citation>
    <scope>NUCLEOTIDE SEQUENCE [LARGE SCALE GENOMIC DNA]</scope>
    <source>
        <strain evidence="3 4">KACC 19175</strain>
    </source>
</reference>